<gene>
    <name evidence="2" type="ORF">E2C01_071887</name>
</gene>
<comment type="caution">
    <text evidence="2">The sequence shown here is derived from an EMBL/GenBank/DDBJ whole genome shotgun (WGS) entry which is preliminary data.</text>
</comment>
<protein>
    <submittedName>
        <fullName evidence="2">Uncharacterized protein</fullName>
    </submittedName>
</protein>
<evidence type="ECO:0000256" key="1">
    <source>
        <dbReference type="SAM" id="MobiDB-lite"/>
    </source>
</evidence>
<proteinExistence type="predicted"/>
<reference evidence="2 3" key="1">
    <citation type="submission" date="2019-05" db="EMBL/GenBank/DDBJ databases">
        <title>Another draft genome of Portunus trituberculatus and its Hox gene families provides insights of decapod evolution.</title>
        <authorList>
            <person name="Jeong J.-H."/>
            <person name="Song I."/>
            <person name="Kim S."/>
            <person name="Choi T."/>
            <person name="Kim D."/>
            <person name="Ryu S."/>
            <person name="Kim W."/>
        </authorList>
    </citation>
    <scope>NUCLEOTIDE SEQUENCE [LARGE SCALE GENOMIC DNA]</scope>
    <source>
        <tissue evidence="2">Muscle</tissue>
    </source>
</reference>
<dbReference type="EMBL" id="VSRR010045872">
    <property type="protein sequence ID" value="MPC77434.1"/>
    <property type="molecule type" value="Genomic_DNA"/>
</dbReference>
<organism evidence="2 3">
    <name type="scientific">Portunus trituberculatus</name>
    <name type="common">Swimming crab</name>
    <name type="synonym">Neptunus trituberculatus</name>
    <dbReference type="NCBI Taxonomy" id="210409"/>
    <lineage>
        <taxon>Eukaryota</taxon>
        <taxon>Metazoa</taxon>
        <taxon>Ecdysozoa</taxon>
        <taxon>Arthropoda</taxon>
        <taxon>Crustacea</taxon>
        <taxon>Multicrustacea</taxon>
        <taxon>Malacostraca</taxon>
        <taxon>Eumalacostraca</taxon>
        <taxon>Eucarida</taxon>
        <taxon>Decapoda</taxon>
        <taxon>Pleocyemata</taxon>
        <taxon>Brachyura</taxon>
        <taxon>Eubrachyura</taxon>
        <taxon>Portunoidea</taxon>
        <taxon>Portunidae</taxon>
        <taxon>Portuninae</taxon>
        <taxon>Portunus</taxon>
    </lineage>
</organism>
<dbReference type="AlphaFoldDB" id="A0A5B7I9M6"/>
<dbReference type="Proteomes" id="UP000324222">
    <property type="component" value="Unassembled WGS sequence"/>
</dbReference>
<accession>A0A5B7I9M6</accession>
<feature type="region of interest" description="Disordered" evidence="1">
    <location>
        <begin position="1"/>
        <end position="43"/>
    </location>
</feature>
<evidence type="ECO:0000313" key="2">
    <source>
        <dbReference type="EMBL" id="MPC77434.1"/>
    </source>
</evidence>
<feature type="compositionally biased region" description="Basic and acidic residues" evidence="1">
    <location>
        <begin position="17"/>
        <end position="34"/>
    </location>
</feature>
<sequence length="88" mass="10060">MKLPLITEHPGVSGGKHAREGERRWRAGRDERVRRGSQSELGSNGFTLSAHLRLVILIKKGLVYLCYHLCLENGQPRAGKVKEERIRW</sequence>
<keyword evidence="3" id="KW-1185">Reference proteome</keyword>
<name>A0A5B7I9M6_PORTR</name>
<evidence type="ECO:0000313" key="3">
    <source>
        <dbReference type="Proteomes" id="UP000324222"/>
    </source>
</evidence>